<dbReference type="AlphaFoldDB" id="A0A9P1DE49"/>
<proteinExistence type="predicted"/>
<dbReference type="GO" id="GO:0016020">
    <property type="term" value="C:membrane"/>
    <property type="evidence" value="ECO:0007669"/>
    <property type="project" value="InterPro"/>
</dbReference>
<comment type="caution">
    <text evidence="2">The sequence shown here is derived from an EMBL/GenBank/DDBJ whole genome shotgun (WGS) entry which is preliminary data.</text>
</comment>
<gene>
    <name evidence="2" type="ORF">C1SCF055_LOCUS34012</name>
</gene>
<dbReference type="InterPro" id="IPR006813">
    <property type="entry name" value="Glyco_trans_17"/>
</dbReference>
<feature type="chain" id="PRO_5043271336" evidence="1">
    <location>
        <begin position="19"/>
        <end position="330"/>
    </location>
</feature>
<dbReference type="Pfam" id="PF04724">
    <property type="entry name" value="Glyco_transf_17"/>
    <property type="match status" value="1"/>
</dbReference>
<dbReference type="OrthoDB" id="6474464at2759"/>
<dbReference type="EMBL" id="CAMXCT030004331">
    <property type="protein sequence ID" value="CAL4795898.1"/>
    <property type="molecule type" value="Genomic_DNA"/>
</dbReference>
<name>A0A9P1DE49_9DINO</name>
<protein>
    <submittedName>
        <fullName evidence="3">Vesicular acetylcholine transporter</fullName>
    </submittedName>
</protein>
<accession>A0A9P1DE49</accession>
<evidence type="ECO:0000256" key="1">
    <source>
        <dbReference type="SAM" id="SignalP"/>
    </source>
</evidence>
<reference evidence="2" key="1">
    <citation type="submission" date="2022-10" db="EMBL/GenBank/DDBJ databases">
        <authorList>
            <person name="Chen Y."/>
            <person name="Dougan E. K."/>
            <person name="Chan C."/>
            <person name="Rhodes N."/>
            <person name="Thang M."/>
        </authorList>
    </citation>
    <scope>NUCLEOTIDE SEQUENCE</scope>
</reference>
<evidence type="ECO:0000313" key="2">
    <source>
        <dbReference type="EMBL" id="CAI4008586.1"/>
    </source>
</evidence>
<keyword evidence="1" id="KW-0732">Signal</keyword>
<dbReference type="GO" id="GO:0003830">
    <property type="term" value="F:beta-1,4-mannosylglycoprotein 4-beta-N-acetylglucosaminyltransferase activity"/>
    <property type="evidence" value="ECO:0007669"/>
    <property type="project" value="InterPro"/>
</dbReference>
<keyword evidence="4" id="KW-1185">Reference proteome</keyword>
<dbReference type="GO" id="GO:0006044">
    <property type="term" value="P:N-acetylglucosamine metabolic process"/>
    <property type="evidence" value="ECO:0007669"/>
    <property type="project" value="TreeGrafter"/>
</dbReference>
<evidence type="ECO:0000313" key="3">
    <source>
        <dbReference type="EMBL" id="CAL4795898.1"/>
    </source>
</evidence>
<dbReference type="Proteomes" id="UP001152797">
    <property type="component" value="Unassembled WGS sequence"/>
</dbReference>
<feature type="signal peptide" evidence="1">
    <location>
        <begin position="1"/>
        <end position="18"/>
    </location>
</feature>
<reference evidence="3 4" key="2">
    <citation type="submission" date="2024-05" db="EMBL/GenBank/DDBJ databases">
        <authorList>
            <person name="Chen Y."/>
            <person name="Shah S."/>
            <person name="Dougan E. K."/>
            <person name="Thang M."/>
            <person name="Chan C."/>
        </authorList>
    </citation>
    <scope>NUCLEOTIDE SEQUENCE [LARGE SCALE GENOMIC DNA]</scope>
</reference>
<dbReference type="EMBL" id="CAMXCT020004331">
    <property type="protein sequence ID" value="CAL1161961.1"/>
    <property type="molecule type" value="Genomic_DNA"/>
</dbReference>
<organism evidence="2">
    <name type="scientific">Cladocopium goreaui</name>
    <dbReference type="NCBI Taxonomy" id="2562237"/>
    <lineage>
        <taxon>Eukaryota</taxon>
        <taxon>Sar</taxon>
        <taxon>Alveolata</taxon>
        <taxon>Dinophyceae</taxon>
        <taxon>Suessiales</taxon>
        <taxon>Symbiodiniaceae</taxon>
        <taxon>Cladocopium</taxon>
    </lineage>
</organism>
<dbReference type="PANTHER" id="PTHR12224:SF0">
    <property type="entry name" value="BETA-1,4-MANNOSYL-GLYCOPROTEIN 4-BETA-N-ACETYLGLUCOSAMINYLTRANSFERASE"/>
    <property type="match status" value="1"/>
</dbReference>
<dbReference type="PANTHER" id="PTHR12224">
    <property type="entry name" value="BETA-1,4-MANNOSYL-GLYCOPROTEIN BETA-1,4-N-ACETYLGLUCOSAMINYL-TRANSFERASE"/>
    <property type="match status" value="1"/>
</dbReference>
<evidence type="ECO:0000313" key="4">
    <source>
        <dbReference type="Proteomes" id="UP001152797"/>
    </source>
</evidence>
<sequence>MFLILFLFSLTSGERVFARNDFCDGFLLEDKDKNAIALRPRKSSARLIDTFAFGNAYEGEELLLRLYEMAEEVSEFHIVEGDRDFTGATKPYTFDELLNSGRLGAWQDKITYHRAKIPKEVKGYKLQDAQRQAMRSQMRSYRGYDQSDILLEGDLDEIVSQKALQALKHCEPVTGAWNTHIHMANFYYSVAWTSGDWGFPTTAAFFSEVQDPPTAPTASAAFFESGSVWTRPNMLSARDGSVLGWHFGWILNGSAGLAHKIFIHVEGFPDWAKGFRNEAALATFLETSFYANPDHYDPQIYPSKLGKTDLPQALVSHPEEFPNILRDVKW</sequence>
<dbReference type="EMBL" id="CAMXCT010004331">
    <property type="protein sequence ID" value="CAI4008586.1"/>
    <property type="molecule type" value="Genomic_DNA"/>
</dbReference>